<dbReference type="EMBL" id="LR746279">
    <property type="protein sequence ID" value="CAA7409691.1"/>
    <property type="molecule type" value="Genomic_DNA"/>
</dbReference>
<evidence type="ECO:0000313" key="2">
    <source>
        <dbReference type="EMBL" id="CAA7409691.1"/>
    </source>
</evidence>
<reference evidence="2" key="1">
    <citation type="submission" date="2020-02" db="EMBL/GenBank/DDBJ databases">
        <authorList>
            <person name="Scholz U."/>
            <person name="Mascher M."/>
            <person name="Fiebig A."/>
        </authorList>
    </citation>
    <scope>NUCLEOTIDE SEQUENCE</scope>
</reference>
<dbReference type="OrthoDB" id="786856at2759"/>
<dbReference type="Pfam" id="PF25597">
    <property type="entry name" value="SH3_retrovirus"/>
    <property type="match status" value="1"/>
</dbReference>
<gene>
    <name evidence="2" type="ORF">SI8410_16020369</name>
</gene>
<feature type="domain" description="Retroviral polymerase SH3-like" evidence="1">
    <location>
        <begin position="55"/>
        <end position="83"/>
    </location>
</feature>
<protein>
    <recommendedName>
        <fullName evidence="1">Retroviral polymerase SH3-like domain-containing protein</fullName>
    </recommendedName>
</protein>
<name>A0A7I8LI49_SPIIN</name>
<proteinExistence type="predicted"/>
<sequence>MLLFVGLRQDFWAELVSTACHLVNISPASVINFKAFEEVQSSNPLDYSDLKIFDCPVYVHVNDDKLEPRAKKCIFLSYAPESNDTSYNFLILNLLSF</sequence>
<dbReference type="InterPro" id="IPR057670">
    <property type="entry name" value="SH3_retrovirus"/>
</dbReference>
<accession>A0A7I8LI49</accession>
<dbReference type="Proteomes" id="UP000663760">
    <property type="component" value="Chromosome 16"/>
</dbReference>
<dbReference type="AlphaFoldDB" id="A0A7I8LI49"/>
<organism evidence="2 3">
    <name type="scientific">Spirodela intermedia</name>
    <name type="common">Intermediate duckweed</name>
    <dbReference type="NCBI Taxonomy" id="51605"/>
    <lineage>
        <taxon>Eukaryota</taxon>
        <taxon>Viridiplantae</taxon>
        <taxon>Streptophyta</taxon>
        <taxon>Embryophyta</taxon>
        <taxon>Tracheophyta</taxon>
        <taxon>Spermatophyta</taxon>
        <taxon>Magnoliopsida</taxon>
        <taxon>Liliopsida</taxon>
        <taxon>Araceae</taxon>
        <taxon>Lemnoideae</taxon>
        <taxon>Spirodela</taxon>
    </lineage>
</organism>
<evidence type="ECO:0000259" key="1">
    <source>
        <dbReference type="Pfam" id="PF25597"/>
    </source>
</evidence>
<keyword evidence="3" id="KW-1185">Reference proteome</keyword>
<evidence type="ECO:0000313" key="3">
    <source>
        <dbReference type="Proteomes" id="UP000663760"/>
    </source>
</evidence>